<keyword evidence="3" id="KW-1185">Reference proteome</keyword>
<dbReference type="AlphaFoldDB" id="A0A9P7R0Q0"/>
<comment type="caution">
    <text evidence="2">The sequence shown here is derived from an EMBL/GenBank/DDBJ whole genome shotgun (WGS) entry which is preliminary data.</text>
</comment>
<evidence type="ECO:0000313" key="2">
    <source>
        <dbReference type="EMBL" id="KAG7047310.1"/>
    </source>
</evidence>
<proteinExistence type="predicted"/>
<dbReference type="EMBL" id="JAESDN010000007">
    <property type="protein sequence ID" value="KAG7047310.1"/>
    <property type="molecule type" value="Genomic_DNA"/>
</dbReference>
<evidence type="ECO:0000313" key="3">
    <source>
        <dbReference type="Proteomes" id="UP000699042"/>
    </source>
</evidence>
<dbReference type="Proteomes" id="UP000699042">
    <property type="component" value="Unassembled WGS sequence"/>
</dbReference>
<organism evidence="2 3">
    <name type="scientific">Colletotrichum scovillei</name>
    <dbReference type="NCBI Taxonomy" id="1209932"/>
    <lineage>
        <taxon>Eukaryota</taxon>
        <taxon>Fungi</taxon>
        <taxon>Dikarya</taxon>
        <taxon>Ascomycota</taxon>
        <taxon>Pezizomycotina</taxon>
        <taxon>Sordariomycetes</taxon>
        <taxon>Hypocreomycetidae</taxon>
        <taxon>Glomerellales</taxon>
        <taxon>Glomerellaceae</taxon>
        <taxon>Colletotrichum</taxon>
        <taxon>Colletotrichum acutatum species complex</taxon>
    </lineage>
</organism>
<evidence type="ECO:0000256" key="1">
    <source>
        <dbReference type="SAM" id="Phobius"/>
    </source>
</evidence>
<keyword evidence="1" id="KW-0472">Membrane</keyword>
<sequence length="77" mass="8189">GQYSTALTLHTAIFTATIPSSIIVIPAALLLSPVSRQRSLRHLKTDVPFIVRLVLDAAAGSSWVCADRDDRGAGGSW</sequence>
<keyword evidence="1" id="KW-1133">Transmembrane helix</keyword>
<keyword evidence="1" id="KW-0812">Transmembrane</keyword>
<gene>
    <name evidence="2" type="ORF">JMJ77_010662</name>
</gene>
<name>A0A9P7R0Q0_9PEZI</name>
<accession>A0A9P7R0Q0</accession>
<reference evidence="2" key="1">
    <citation type="submission" date="2021-05" db="EMBL/GenBank/DDBJ databases">
        <title>Comparative genomics of three Colletotrichum scovillei strains and genetic complementation revealed genes involved fungal growth and virulence on chili pepper.</title>
        <authorList>
            <person name="Hsieh D.-K."/>
            <person name="Chuang S.-C."/>
            <person name="Chen C.-Y."/>
            <person name="Chao Y.-T."/>
            <person name="Lu M.-Y.J."/>
            <person name="Lee M.-H."/>
            <person name="Shih M.-C."/>
        </authorList>
    </citation>
    <scope>NUCLEOTIDE SEQUENCE</scope>
    <source>
        <strain evidence="2">Coll-153</strain>
    </source>
</reference>
<feature type="non-terminal residue" evidence="2">
    <location>
        <position position="77"/>
    </location>
</feature>
<feature type="transmembrane region" description="Helical" evidence="1">
    <location>
        <begin position="12"/>
        <end position="31"/>
    </location>
</feature>
<protein>
    <submittedName>
        <fullName evidence="2">Uncharacterized protein</fullName>
    </submittedName>
</protein>